<protein>
    <recommendedName>
        <fullName evidence="4">DUF4282 domain-containing protein</fullName>
    </recommendedName>
</protein>
<reference evidence="2 3" key="1">
    <citation type="submission" date="2018-06" db="EMBL/GenBank/DDBJ databases">
        <title>Extensive metabolic versatility and redundancy in microbially diverse, dynamic hydrothermal sediments.</title>
        <authorList>
            <person name="Dombrowski N."/>
            <person name="Teske A."/>
            <person name="Baker B.J."/>
        </authorList>
    </citation>
    <scope>NUCLEOTIDE SEQUENCE [LARGE SCALE GENOMIC DNA]</scope>
    <source>
        <strain evidence="2">B36_G15</strain>
    </source>
</reference>
<dbReference type="AlphaFoldDB" id="A0A660SHZ1"/>
<evidence type="ECO:0008006" key="4">
    <source>
        <dbReference type="Google" id="ProtNLM"/>
    </source>
</evidence>
<keyword evidence="1" id="KW-0472">Membrane</keyword>
<gene>
    <name evidence="2" type="ORF">DRP53_04930</name>
</gene>
<evidence type="ECO:0000313" key="3">
    <source>
        <dbReference type="Proteomes" id="UP000268469"/>
    </source>
</evidence>
<dbReference type="EMBL" id="QNBE01000039">
    <property type="protein sequence ID" value="RKX70439.1"/>
    <property type="molecule type" value="Genomic_DNA"/>
</dbReference>
<dbReference type="Proteomes" id="UP000268469">
    <property type="component" value="Unassembled WGS sequence"/>
</dbReference>
<name>A0A660SHZ1_UNCW3</name>
<proteinExistence type="predicted"/>
<evidence type="ECO:0000313" key="2">
    <source>
        <dbReference type="EMBL" id="RKX70439.1"/>
    </source>
</evidence>
<keyword evidence="1" id="KW-0812">Transmembrane</keyword>
<accession>A0A660SHZ1</accession>
<organism evidence="2 3">
    <name type="scientific">candidate division WOR-3 bacterium</name>
    <dbReference type="NCBI Taxonomy" id="2052148"/>
    <lineage>
        <taxon>Bacteria</taxon>
        <taxon>Bacteria division WOR-3</taxon>
    </lineage>
</organism>
<sequence>MEKRFHTLRIISVILKVLAWIIGLFTVIGFVAALASFSIIPGAYGLRAGLITAILILLFGALIFIAIYAGAEIIMVLLAIEENSRRGESE</sequence>
<feature type="transmembrane region" description="Helical" evidence="1">
    <location>
        <begin position="50"/>
        <end position="80"/>
    </location>
</feature>
<evidence type="ECO:0000256" key="1">
    <source>
        <dbReference type="SAM" id="Phobius"/>
    </source>
</evidence>
<feature type="transmembrane region" description="Helical" evidence="1">
    <location>
        <begin position="20"/>
        <end position="44"/>
    </location>
</feature>
<keyword evidence="1" id="KW-1133">Transmembrane helix</keyword>
<comment type="caution">
    <text evidence="2">The sequence shown here is derived from an EMBL/GenBank/DDBJ whole genome shotgun (WGS) entry which is preliminary data.</text>
</comment>